<evidence type="ECO:0000313" key="2">
    <source>
        <dbReference type="Proteomes" id="UP000017842"/>
    </source>
</evidence>
<gene>
    <name evidence="1" type="ORF">MGMO_100c00120</name>
</gene>
<evidence type="ECO:0000313" key="1">
    <source>
        <dbReference type="EMBL" id="ESS71491.1"/>
    </source>
</evidence>
<accession>V5DVT7</accession>
<keyword evidence="2" id="KW-1185">Reference proteome</keyword>
<organism evidence="1 2">
    <name type="scientific">Methyloglobulus morosus KoM1</name>
    <dbReference type="NCBI Taxonomy" id="1116472"/>
    <lineage>
        <taxon>Bacteria</taxon>
        <taxon>Pseudomonadati</taxon>
        <taxon>Pseudomonadota</taxon>
        <taxon>Gammaproteobacteria</taxon>
        <taxon>Methylococcales</taxon>
        <taxon>Methylococcaceae</taxon>
        <taxon>Methyloglobulus</taxon>
    </lineage>
</organism>
<protein>
    <submittedName>
        <fullName evidence="1">Uncharacterized protein</fullName>
    </submittedName>
</protein>
<dbReference type="RefSeq" id="WP_023495462.1">
    <property type="nucleotide sequence ID" value="NZ_AYLO01000096.1"/>
</dbReference>
<dbReference type="OrthoDB" id="9812283at2"/>
<dbReference type="Proteomes" id="UP000017842">
    <property type="component" value="Unassembled WGS sequence"/>
</dbReference>
<comment type="caution">
    <text evidence="1">The sequence shown here is derived from an EMBL/GenBank/DDBJ whole genome shotgun (WGS) entry which is preliminary data.</text>
</comment>
<reference evidence="1 2" key="1">
    <citation type="journal article" date="2013" name="Genome Announc.">
        <title>Draft Genome Sequence of the Methanotrophic Gammaproteobacterium Methyloglobulus morosus DSM 22980 Strain KoM1.</title>
        <authorList>
            <person name="Poehlein A."/>
            <person name="Deutzmann J.S."/>
            <person name="Daniel R."/>
            <person name="Simeonova D.D."/>
        </authorList>
    </citation>
    <scope>NUCLEOTIDE SEQUENCE [LARGE SCALE GENOMIC DNA]</scope>
    <source>
        <strain evidence="1 2">KoM1</strain>
    </source>
</reference>
<dbReference type="EMBL" id="AYLO01000096">
    <property type="protein sequence ID" value="ESS71491.1"/>
    <property type="molecule type" value="Genomic_DNA"/>
</dbReference>
<proteinExistence type="predicted"/>
<dbReference type="AlphaFoldDB" id="V5DVT7"/>
<name>V5DVT7_9GAMM</name>
<dbReference type="PATRIC" id="fig|1116472.3.peg.2760"/>
<sequence length="325" mass="36752">MKYILLLGAGFSRNWGGLLANEVFEFLIGQKEIAQNADLKNLLWKHSKTGGFENALAEIQGVSGTNHQNLRNLQILQTAVSNVFERMNKAFFATTDMEFQEDVNQMLRTFLVRFDAIFTLNQDVLLEHHYFPHINLTGGTRWKGAQLPGMERIPHASDLSWGRDTWIPLQNQGFQLEDNLQPCFKLHGSSNWKDSEGGSLLVIGGNKSSTIQSHAVLKWYFKEFCRYLSDQNCRLFVIGYGFRDQHVNQEIINAVNKGLKFFIIDPSGSDVVQQANSSFGGAIYAKKNPLDDAFETGLIGASRRSLSETFGNDRLSHENIMSFFD</sequence>